<reference evidence="2" key="1">
    <citation type="submission" date="2021-07" db="EMBL/GenBank/DDBJ databases">
        <authorList>
            <person name="Durling M."/>
        </authorList>
    </citation>
    <scope>NUCLEOTIDE SEQUENCE</scope>
</reference>
<gene>
    <name evidence="2" type="ORF">HYFRA_00000280</name>
</gene>
<name>A0A9N9PWM0_9HELO</name>
<feature type="compositionally biased region" description="Polar residues" evidence="1">
    <location>
        <begin position="1"/>
        <end position="10"/>
    </location>
</feature>
<dbReference type="EMBL" id="CAJVRL010000081">
    <property type="protein sequence ID" value="CAG8957938.1"/>
    <property type="molecule type" value="Genomic_DNA"/>
</dbReference>
<sequence>MAPSASTHTSQSREHLHPNPPSSPFPSSNCLPYTLESTTTVETTTRHACKIKSLLLTPINKV</sequence>
<dbReference type="Proteomes" id="UP000696280">
    <property type="component" value="Unassembled WGS sequence"/>
</dbReference>
<protein>
    <submittedName>
        <fullName evidence="2">Uncharacterized protein</fullName>
    </submittedName>
</protein>
<evidence type="ECO:0000256" key="1">
    <source>
        <dbReference type="SAM" id="MobiDB-lite"/>
    </source>
</evidence>
<evidence type="ECO:0000313" key="2">
    <source>
        <dbReference type="EMBL" id="CAG8957938.1"/>
    </source>
</evidence>
<keyword evidence="3" id="KW-1185">Reference proteome</keyword>
<comment type="caution">
    <text evidence="2">The sequence shown here is derived from an EMBL/GenBank/DDBJ whole genome shotgun (WGS) entry which is preliminary data.</text>
</comment>
<proteinExistence type="predicted"/>
<dbReference type="AlphaFoldDB" id="A0A9N9PWM0"/>
<accession>A0A9N9PWM0</accession>
<feature type="region of interest" description="Disordered" evidence="1">
    <location>
        <begin position="1"/>
        <end position="30"/>
    </location>
</feature>
<organism evidence="2 3">
    <name type="scientific">Hymenoscyphus fraxineus</name>
    <dbReference type="NCBI Taxonomy" id="746836"/>
    <lineage>
        <taxon>Eukaryota</taxon>
        <taxon>Fungi</taxon>
        <taxon>Dikarya</taxon>
        <taxon>Ascomycota</taxon>
        <taxon>Pezizomycotina</taxon>
        <taxon>Leotiomycetes</taxon>
        <taxon>Helotiales</taxon>
        <taxon>Helotiaceae</taxon>
        <taxon>Hymenoscyphus</taxon>
    </lineage>
</organism>
<evidence type="ECO:0000313" key="3">
    <source>
        <dbReference type="Proteomes" id="UP000696280"/>
    </source>
</evidence>